<sequence length="179" mass="19731">MKLCNFVSAFEASLKALNAEAIDLDGRIARIEVKCDAQPEGRLATKLAHYRHRREGLIYKHRGAASWITTVAQPIFSVIGKRLGSAFQGTFRHESDSLASMRFLHSKLGPDCSLLLRMSMAQLCTEPSREHLCLDVQRSIVSPSAGRVDDKLPIEASISEVLAPLKLMHSVGRNFGTAD</sequence>
<protein>
    <submittedName>
        <fullName evidence="1">Uncharacterized protein</fullName>
    </submittedName>
</protein>
<dbReference type="Proteomes" id="UP000442695">
    <property type="component" value="Unassembled WGS sequence"/>
</dbReference>
<dbReference type="RefSeq" id="WP_156859162.1">
    <property type="nucleotide sequence ID" value="NZ_WOWR01000018.1"/>
</dbReference>
<reference evidence="1 2" key="1">
    <citation type="submission" date="2019-12" db="EMBL/GenBank/DDBJ databases">
        <authorList>
            <person name="Woiski C."/>
        </authorList>
    </citation>
    <scope>NUCLEOTIDE SEQUENCE [LARGE SCALE GENOMIC DNA]</scope>
    <source>
        <strain evidence="1 2">BOE100</strain>
    </source>
</reference>
<gene>
    <name evidence="1" type="ORF">GN299_15310</name>
</gene>
<organism evidence="1 2">
    <name type="scientific">Pseudomonas putida</name>
    <name type="common">Arthrobacter siderocapsulatus</name>
    <dbReference type="NCBI Taxonomy" id="303"/>
    <lineage>
        <taxon>Bacteria</taxon>
        <taxon>Pseudomonadati</taxon>
        <taxon>Pseudomonadota</taxon>
        <taxon>Gammaproteobacteria</taxon>
        <taxon>Pseudomonadales</taxon>
        <taxon>Pseudomonadaceae</taxon>
        <taxon>Pseudomonas</taxon>
    </lineage>
</organism>
<comment type="caution">
    <text evidence="1">The sequence shown here is derived from an EMBL/GenBank/DDBJ whole genome shotgun (WGS) entry which is preliminary data.</text>
</comment>
<dbReference type="EMBL" id="WOWR01000018">
    <property type="protein sequence ID" value="KAF0254035.1"/>
    <property type="molecule type" value="Genomic_DNA"/>
</dbReference>
<dbReference type="AlphaFoldDB" id="A0A7V8EFT2"/>
<evidence type="ECO:0000313" key="1">
    <source>
        <dbReference type="EMBL" id="KAF0254035.1"/>
    </source>
</evidence>
<proteinExistence type="predicted"/>
<evidence type="ECO:0000313" key="2">
    <source>
        <dbReference type="Proteomes" id="UP000442695"/>
    </source>
</evidence>
<name>A0A7V8EFT2_PSEPU</name>
<accession>A0A7V8EFT2</accession>